<dbReference type="GO" id="GO:0003676">
    <property type="term" value="F:nucleic acid binding"/>
    <property type="evidence" value="ECO:0007669"/>
    <property type="project" value="InterPro"/>
</dbReference>
<organism evidence="1 2">
    <name type="scientific">Trichonephila clavata</name>
    <name type="common">Joro spider</name>
    <name type="synonym">Nephila clavata</name>
    <dbReference type="NCBI Taxonomy" id="2740835"/>
    <lineage>
        <taxon>Eukaryota</taxon>
        <taxon>Metazoa</taxon>
        <taxon>Ecdysozoa</taxon>
        <taxon>Arthropoda</taxon>
        <taxon>Chelicerata</taxon>
        <taxon>Arachnida</taxon>
        <taxon>Araneae</taxon>
        <taxon>Araneomorphae</taxon>
        <taxon>Entelegynae</taxon>
        <taxon>Araneoidea</taxon>
        <taxon>Nephilidae</taxon>
        <taxon>Trichonephila</taxon>
    </lineage>
</organism>
<dbReference type="AlphaFoldDB" id="A0A8X6H1G6"/>
<dbReference type="OrthoDB" id="6766291at2759"/>
<dbReference type="Proteomes" id="UP000887116">
    <property type="component" value="Unassembled WGS sequence"/>
</dbReference>
<dbReference type="InterPro" id="IPR036397">
    <property type="entry name" value="RNaseH_sf"/>
</dbReference>
<accession>A0A8X6H1G6</accession>
<evidence type="ECO:0000313" key="2">
    <source>
        <dbReference type="Proteomes" id="UP000887116"/>
    </source>
</evidence>
<reference evidence="1" key="1">
    <citation type="submission" date="2020-07" db="EMBL/GenBank/DDBJ databases">
        <title>Multicomponent nature underlies the extraordinary mechanical properties of spider dragline silk.</title>
        <authorList>
            <person name="Kono N."/>
            <person name="Nakamura H."/>
            <person name="Mori M."/>
            <person name="Yoshida Y."/>
            <person name="Ohtoshi R."/>
            <person name="Malay A.D."/>
            <person name="Moran D.A.P."/>
            <person name="Tomita M."/>
            <person name="Numata K."/>
            <person name="Arakawa K."/>
        </authorList>
    </citation>
    <scope>NUCLEOTIDE SEQUENCE</scope>
</reference>
<sequence>MPADVRDSMWLQHEDTPALFARVFWKCLDANFAGHWIRHRGGPVRWPPCSSDLSSMKFFIGATQNHPLRDTR</sequence>
<dbReference type="Gene3D" id="3.30.420.10">
    <property type="entry name" value="Ribonuclease H-like superfamily/Ribonuclease H"/>
    <property type="match status" value="1"/>
</dbReference>
<evidence type="ECO:0000313" key="1">
    <source>
        <dbReference type="EMBL" id="GFR14463.1"/>
    </source>
</evidence>
<name>A0A8X6H1G6_TRICU</name>
<proteinExistence type="predicted"/>
<dbReference type="EMBL" id="BMAO01007223">
    <property type="protein sequence ID" value="GFR14463.1"/>
    <property type="molecule type" value="Genomic_DNA"/>
</dbReference>
<gene>
    <name evidence="1" type="ORF">TNCT_344321</name>
</gene>
<keyword evidence="2" id="KW-1185">Reference proteome</keyword>
<comment type="caution">
    <text evidence="1">The sequence shown here is derived from an EMBL/GenBank/DDBJ whole genome shotgun (WGS) entry which is preliminary data.</text>
</comment>
<protein>
    <submittedName>
        <fullName evidence="1">Uncharacterized protein</fullName>
    </submittedName>
</protein>